<keyword evidence="2" id="KW-0812">Transmembrane</keyword>
<sequence length="309" mass="34041">MSGPPSEQTIEELQYEQVDLLHLQNSVGLTSVPWCSFRLNCINYACVALLIYYVALNLPPDIRRLWGRRSIATLLSAINWFAIIGTIITNTPLPANTIQVSSLAPSISLVVPDILVVVATWYYISRTSSMRTQLVHDMWTARPNLITVMFRHGTSYFLYVEKNTYVFDNTHCRHSTISLPNVADLVAISSSDIAVDISYLTAVMSSILVSHFLICIREAAERSTQALSSRSLSFIDSQGNSVSRSWLSSIEFAADIANPSARGSGVNAFSDLEDDLDSRGEDDSGDASNDGVELEEYLASVRSVDARTS</sequence>
<evidence type="ECO:0000256" key="2">
    <source>
        <dbReference type="SAM" id="Phobius"/>
    </source>
</evidence>
<gene>
    <name evidence="3" type="ORF">POSPLADRAFT_1129582</name>
</gene>
<evidence type="ECO:0000313" key="4">
    <source>
        <dbReference type="Proteomes" id="UP000194127"/>
    </source>
</evidence>
<keyword evidence="2" id="KW-0472">Membrane</keyword>
<dbReference type="Proteomes" id="UP000194127">
    <property type="component" value="Unassembled WGS sequence"/>
</dbReference>
<feature type="transmembrane region" description="Helical" evidence="2">
    <location>
        <begin position="71"/>
        <end position="91"/>
    </location>
</feature>
<dbReference type="EMBL" id="KZ110591">
    <property type="protein sequence ID" value="OSX68194.1"/>
    <property type="molecule type" value="Genomic_DNA"/>
</dbReference>
<keyword evidence="4" id="KW-1185">Reference proteome</keyword>
<organism evidence="3 4">
    <name type="scientific">Postia placenta MAD-698-R-SB12</name>
    <dbReference type="NCBI Taxonomy" id="670580"/>
    <lineage>
        <taxon>Eukaryota</taxon>
        <taxon>Fungi</taxon>
        <taxon>Dikarya</taxon>
        <taxon>Basidiomycota</taxon>
        <taxon>Agaricomycotina</taxon>
        <taxon>Agaricomycetes</taxon>
        <taxon>Polyporales</taxon>
        <taxon>Adustoporiaceae</taxon>
        <taxon>Rhodonia</taxon>
    </lineage>
</organism>
<accession>A0A1X6NHV8</accession>
<protein>
    <submittedName>
        <fullName evidence="3">Uncharacterized protein</fullName>
    </submittedName>
</protein>
<dbReference type="RefSeq" id="XP_024344988.1">
    <property type="nucleotide sequence ID" value="XM_024483853.1"/>
</dbReference>
<feature type="transmembrane region" description="Helical" evidence="2">
    <location>
        <begin position="103"/>
        <end position="124"/>
    </location>
</feature>
<name>A0A1X6NHV8_9APHY</name>
<dbReference type="OrthoDB" id="10285195at2759"/>
<feature type="region of interest" description="Disordered" evidence="1">
    <location>
        <begin position="264"/>
        <end position="292"/>
    </location>
</feature>
<evidence type="ECO:0000256" key="1">
    <source>
        <dbReference type="SAM" id="MobiDB-lite"/>
    </source>
</evidence>
<dbReference type="AlphaFoldDB" id="A0A1X6NHV8"/>
<dbReference type="GeneID" id="36328802"/>
<evidence type="ECO:0000313" key="3">
    <source>
        <dbReference type="EMBL" id="OSX68194.1"/>
    </source>
</evidence>
<reference evidence="3 4" key="1">
    <citation type="submission" date="2017-04" db="EMBL/GenBank/DDBJ databases">
        <title>Genome Sequence of the Model Brown-Rot Fungus Postia placenta SB12.</title>
        <authorList>
            <consortium name="DOE Joint Genome Institute"/>
            <person name="Gaskell J."/>
            <person name="Kersten P."/>
            <person name="Larrondo L.F."/>
            <person name="Canessa P."/>
            <person name="Martinez D."/>
            <person name="Hibbett D."/>
            <person name="Schmoll M."/>
            <person name="Kubicek C.P."/>
            <person name="Martinez A.T."/>
            <person name="Yadav J."/>
            <person name="Master E."/>
            <person name="Magnuson J.K."/>
            <person name="James T."/>
            <person name="Yaver D."/>
            <person name="Berka R."/>
            <person name="Labutti K."/>
            <person name="Lipzen A."/>
            <person name="Aerts A."/>
            <person name="Barry K."/>
            <person name="Henrissat B."/>
            <person name="Blanchette R."/>
            <person name="Grigoriev I."/>
            <person name="Cullen D."/>
        </authorList>
    </citation>
    <scope>NUCLEOTIDE SEQUENCE [LARGE SCALE GENOMIC DNA]</scope>
    <source>
        <strain evidence="3 4">MAD-698-R-SB12</strain>
    </source>
</reference>
<proteinExistence type="predicted"/>
<feature type="transmembrane region" description="Helical" evidence="2">
    <location>
        <begin position="42"/>
        <end position="59"/>
    </location>
</feature>
<keyword evidence="2" id="KW-1133">Transmembrane helix</keyword>